<proteinExistence type="predicted"/>
<feature type="chain" id="PRO_5021272252" description="PepSY domain-containing protein" evidence="2">
    <location>
        <begin position="20"/>
        <end position="166"/>
    </location>
</feature>
<evidence type="ECO:0000256" key="2">
    <source>
        <dbReference type="SAM" id="SignalP"/>
    </source>
</evidence>
<evidence type="ECO:0008006" key="5">
    <source>
        <dbReference type="Google" id="ProtNLM"/>
    </source>
</evidence>
<protein>
    <recommendedName>
        <fullName evidence="5">PepSY domain-containing protein</fullName>
    </recommendedName>
</protein>
<feature type="compositionally biased region" description="Low complexity" evidence="1">
    <location>
        <begin position="135"/>
        <end position="144"/>
    </location>
</feature>
<keyword evidence="2" id="KW-0732">Signal</keyword>
<feature type="compositionally biased region" description="Basic and acidic residues" evidence="1">
    <location>
        <begin position="145"/>
        <end position="166"/>
    </location>
</feature>
<dbReference type="OrthoDB" id="7869758at2"/>
<organism evidence="3 4">
    <name type="scientific">Amaricoccus solimangrovi</name>
    <dbReference type="NCBI Taxonomy" id="2589815"/>
    <lineage>
        <taxon>Bacteria</taxon>
        <taxon>Pseudomonadati</taxon>
        <taxon>Pseudomonadota</taxon>
        <taxon>Alphaproteobacteria</taxon>
        <taxon>Rhodobacterales</taxon>
        <taxon>Paracoccaceae</taxon>
        <taxon>Amaricoccus</taxon>
    </lineage>
</organism>
<evidence type="ECO:0000313" key="3">
    <source>
        <dbReference type="EMBL" id="TPE50223.1"/>
    </source>
</evidence>
<dbReference type="Proteomes" id="UP000319255">
    <property type="component" value="Unassembled WGS sequence"/>
</dbReference>
<dbReference type="AlphaFoldDB" id="A0A501WK37"/>
<dbReference type="EMBL" id="VFRP01000011">
    <property type="protein sequence ID" value="TPE50223.1"/>
    <property type="molecule type" value="Genomic_DNA"/>
</dbReference>
<keyword evidence="4" id="KW-1185">Reference proteome</keyword>
<feature type="signal peptide" evidence="2">
    <location>
        <begin position="1"/>
        <end position="19"/>
    </location>
</feature>
<feature type="region of interest" description="Disordered" evidence="1">
    <location>
        <begin position="61"/>
        <end position="166"/>
    </location>
</feature>
<comment type="caution">
    <text evidence="3">The sequence shown here is derived from an EMBL/GenBank/DDBJ whole genome shotgun (WGS) entry which is preliminary data.</text>
</comment>
<gene>
    <name evidence="3" type="ORF">FJM51_12625</name>
</gene>
<evidence type="ECO:0000313" key="4">
    <source>
        <dbReference type="Proteomes" id="UP000319255"/>
    </source>
</evidence>
<sequence length="166" mass="16753">MIRIAAGLMALSLGSAAWAASPLDAVLDRLRTQGFTDFEVSRTGDQLRIEAKDATRERELVYDSRTGKLLSDETGMAGAGGAGHDDDDHGAPGSDDGGHDADDDHGSGQSGSGGDDSSHDSSGGSGHDSSDDSSHSSSSGSSHSSGDDSGHESSSHDSGHDSGHDD</sequence>
<evidence type="ECO:0000256" key="1">
    <source>
        <dbReference type="SAM" id="MobiDB-lite"/>
    </source>
</evidence>
<dbReference type="RefSeq" id="WP_140454507.1">
    <property type="nucleotide sequence ID" value="NZ_VFRP01000011.1"/>
</dbReference>
<feature type="compositionally biased region" description="Basic and acidic residues" evidence="1">
    <location>
        <begin position="83"/>
        <end position="106"/>
    </location>
</feature>
<accession>A0A501WK37</accession>
<name>A0A501WK37_9RHOB</name>
<reference evidence="3 4" key="1">
    <citation type="submission" date="2019-06" db="EMBL/GenBank/DDBJ databases">
        <title>A novel bacterium of genus Amaricoccus, isolated from marine sediment.</title>
        <authorList>
            <person name="Huang H."/>
            <person name="Mo K."/>
            <person name="Hu Y."/>
        </authorList>
    </citation>
    <scope>NUCLEOTIDE SEQUENCE [LARGE SCALE GENOMIC DNA]</scope>
    <source>
        <strain evidence="3 4">HB172011</strain>
    </source>
</reference>